<reference evidence="1 2" key="1">
    <citation type="submission" date="2020-06" db="EMBL/GenBank/DDBJ databases">
        <title>Description of novel acetic acid bacteria.</title>
        <authorList>
            <person name="Sombolestani A."/>
        </authorList>
    </citation>
    <scope>NUCLEOTIDE SEQUENCE [LARGE SCALE GENOMIC DNA]</scope>
    <source>
        <strain evidence="1 2">LMG 27010</strain>
    </source>
</reference>
<keyword evidence="2" id="KW-1185">Reference proteome</keyword>
<accession>A0A850PEM7</accession>
<evidence type="ECO:0000313" key="2">
    <source>
        <dbReference type="Proteomes" id="UP000585665"/>
    </source>
</evidence>
<organism evidence="1 2">
    <name type="scientific">Ameyamaea chiangmaiensis</name>
    <dbReference type="NCBI Taxonomy" id="442969"/>
    <lineage>
        <taxon>Bacteria</taxon>
        <taxon>Pseudomonadati</taxon>
        <taxon>Pseudomonadota</taxon>
        <taxon>Alphaproteobacteria</taxon>
        <taxon>Acetobacterales</taxon>
        <taxon>Acetobacteraceae</taxon>
        <taxon>Ameyamaea</taxon>
    </lineage>
</organism>
<dbReference type="RefSeq" id="WP_176613359.1">
    <property type="nucleotide sequence ID" value="NZ_JABXXR010000041.1"/>
</dbReference>
<evidence type="ECO:0000313" key="1">
    <source>
        <dbReference type="EMBL" id="NVN40392.1"/>
    </source>
</evidence>
<name>A0A850PEM7_9PROT</name>
<dbReference type="AlphaFoldDB" id="A0A850PEM7"/>
<proteinExistence type="predicted"/>
<sequence length="77" mass="8577">MFFIANLPTRAFTPKKRPLREWANAPEVQLAVMERRLELLSALRLIPAPGRSAAIQVMAAKTYGCFNNSGEVGVWFG</sequence>
<dbReference type="EMBL" id="JABXXR010000041">
    <property type="protein sequence ID" value="NVN40392.1"/>
    <property type="molecule type" value="Genomic_DNA"/>
</dbReference>
<comment type="caution">
    <text evidence="1">The sequence shown here is derived from an EMBL/GenBank/DDBJ whole genome shotgun (WGS) entry which is preliminary data.</text>
</comment>
<gene>
    <name evidence="1" type="ORF">HUK82_07425</name>
</gene>
<dbReference type="Proteomes" id="UP000585665">
    <property type="component" value="Unassembled WGS sequence"/>
</dbReference>
<protein>
    <submittedName>
        <fullName evidence="1">Uncharacterized protein</fullName>
    </submittedName>
</protein>